<evidence type="ECO:0000256" key="1">
    <source>
        <dbReference type="ARBA" id="ARBA00004123"/>
    </source>
</evidence>
<dbReference type="FunFam" id="3.30.70.330:FF:000039">
    <property type="entry name" value="U1 small nuclear ribonucleoprotein A"/>
    <property type="match status" value="1"/>
</dbReference>
<dbReference type="EMBL" id="CM027680">
    <property type="protein sequence ID" value="KAG0551487.1"/>
    <property type="molecule type" value="Genomic_DNA"/>
</dbReference>
<feature type="domain" description="RRM" evidence="13">
    <location>
        <begin position="159"/>
        <end position="233"/>
    </location>
</feature>
<reference evidence="14" key="2">
    <citation type="submission" date="2020-10" db="EMBL/GenBank/DDBJ databases">
        <authorList>
            <person name="Cooper E.A."/>
            <person name="Brenton Z.W."/>
            <person name="Flinn B.S."/>
            <person name="Jenkins J."/>
            <person name="Shu S."/>
            <person name="Flowers D."/>
            <person name="Luo F."/>
            <person name="Wang Y."/>
            <person name="Xia P."/>
            <person name="Barry K."/>
            <person name="Daum C."/>
            <person name="Lipzen A."/>
            <person name="Yoshinaga Y."/>
            <person name="Schmutz J."/>
            <person name="Saski C."/>
            <person name="Vermerris W."/>
            <person name="Kresovich S."/>
        </authorList>
    </citation>
    <scope>NUCLEOTIDE SEQUENCE</scope>
</reference>
<dbReference type="OrthoDB" id="277802at2759"/>
<dbReference type="Proteomes" id="UP000807115">
    <property type="component" value="Chromosome 1"/>
</dbReference>
<keyword evidence="8" id="KW-0539">Nucleus</keyword>
<protein>
    <recommendedName>
        <fullName evidence="13">RRM domain-containing protein</fullName>
    </recommendedName>
</protein>
<evidence type="ECO:0000313" key="15">
    <source>
        <dbReference type="Proteomes" id="UP000807115"/>
    </source>
</evidence>
<evidence type="ECO:0000256" key="5">
    <source>
        <dbReference type="ARBA" id="ARBA00022737"/>
    </source>
</evidence>
<dbReference type="SMART" id="SM00360">
    <property type="entry name" value="RRM"/>
    <property type="match status" value="2"/>
</dbReference>
<keyword evidence="5" id="KW-0677">Repeat</keyword>
<evidence type="ECO:0000256" key="7">
    <source>
        <dbReference type="ARBA" id="ARBA00023187"/>
    </source>
</evidence>
<organism evidence="14 15">
    <name type="scientific">Sorghum bicolor</name>
    <name type="common">Sorghum</name>
    <name type="synonym">Sorghum vulgare</name>
    <dbReference type="NCBI Taxonomy" id="4558"/>
    <lineage>
        <taxon>Eukaryota</taxon>
        <taxon>Viridiplantae</taxon>
        <taxon>Streptophyta</taxon>
        <taxon>Embryophyta</taxon>
        <taxon>Tracheophyta</taxon>
        <taxon>Spermatophyta</taxon>
        <taxon>Magnoliopsida</taxon>
        <taxon>Liliopsida</taxon>
        <taxon>Poales</taxon>
        <taxon>Poaceae</taxon>
        <taxon>PACMAD clade</taxon>
        <taxon>Panicoideae</taxon>
        <taxon>Andropogonodae</taxon>
        <taxon>Andropogoneae</taxon>
        <taxon>Sorghinae</taxon>
        <taxon>Sorghum</taxon>
    </lineage>
</organism>
<dbReference type="Gene3D" id="3.30.70.330">
    <property type="match status" value="2"/>
</dbReference>
<evidence type="ECO:0000256" key="2">
    <source>
        <dbReference type="ARBA" id="ARBA00007243"/>
    </source>
</evidence>
<keyword evidence="3" id="KW-0507">mRNA processing</keyword>
<feature type="compositionally biased region" description="Basic and acidic residues" evidence="12">
    <location>
        <begin position="108"/>
        <end position="123"/>
    </location>
</feature>
<dbReference type="CDD" id="cd12247">
    <property type="entry name" value="RRM2_U1A_like"/>
    <property type="match status" value="1"/>
</dbReference>
<evidence type="ECO:0000256" key="12">
    <source>
        <dbReference type="SAM" id="MobiDB-lite"/>
    </source>
</evidence>
<dbReference type="InterPro" id="IPR035979">
    <property type="entry name" value="RBD_domain_sf"/>
</dbReference>
<keyword evidence="9" id="KW-0687">Ribonucleoprotein</keyword>
<reference evidence="14" key="1">
    <citation type="journal article" date="2019" name="BMC Genomics">
        <title>A new reference genome for Sorghum bicolor reveals high levels of sequence similarity between sweet and grain genotypes: implications for the genetics of sugar metabolism.</title>
        <authorList>
            <person name="Cooper E.A."/>
            <person name="Brenton Z.W."/>
            <person name="Flinn B.S."/>
            <person name="Jenkins J."/>
            <person name="Shu S."/>
            <person name="Flowers D."/>
            <person name="Luo F."/>
            <person name="Wang Y."/>
            <person name="Xia P."/>
            <person name="Barry K."/>
            <person name="Daum C."/>
            <person name="Lipzen A."/>
            <person name="Yoshinaga Y."/>
            <person name="Schmutz J."/>
            <person name="Saski C."/>
            <person name="Vermerris W."/>
            <person name="Kresovich S."/>
        </authorList>
    </citation>
    <scope>NUCLEOTIDE SEQUENCE</scope>
</reference>
<dbReference type="GO" id="GO:0030532">
    <property type="term" value="C:small nuclear ribonucleoprotein complex"/>
    <property type="evidence" value="ECO:0007669"/>
    <property type="project" value="UniProtKB-ARBA"/>
</dbReference>
<keyword evidence="6 11" id="KW-0694">RNA-binding</keyword>
<feature type="domain" description="RRM" evidence="13">
    <location>
        <begin position="10"/>
        <end position="89"/>
    </location>
</feature>
<sequence length="233" mass="26199">MLSGDIPPNQTIYLNNLNEKVKKEELKRSLYALCSQYGRILDVVALKTQKLRGQAWVVFSEITAATNAFRGLQDFDFYGKKMRVQYAKTKSDCIAKEDGTYAPKEKRKKQEEKAAEKKRRAEEAQQAGPNASAAQSNGTGYQASRLGKVSQEPPAPPNNILFIQNLPDQTTSMMLQILFQQYPGFREVRMIEAKPGIAFVEFEDDSQSMVAMQALQGFKITPENPMAISYAKK</sequence>
<feature type="compositionally biased region" description="Polar residues" evidence="12">
    <location>
        <begin position="128"/>
        <end position="142"/>
    </location>
</feature>
<dbReference type="PANTHER" id="PTHR10501">
    <property type="entry name" value="U1 SMALL NUCLEAR RIBONUCLEOPROTEIN A/U2 SMALL NUCLEAR RIBONUCLEOPROTEIN B"/>
    <property type="match status" value="1"/>
</dbReference>
<comment type="similarity">
    <text evidence="2">Belongs to the RRM U1 A/B'' family.</text>
</comment>
<dbReference type="InterPro" id="IPR000504">
    <property type="entry name" value="RRM_dom"/>
</dbReference>
<dbReference type="GO" id="GO:0006397">
    <property type="term" value="P:mRNA processing"/>
    <property type="evidence" value="ECO:0007669"/>
    <property type="project" value="UniProtKB-KW"/>
</dbReference>
<evidence type="ECO:0000313" key="14">
    <source>
        <dbReference type="EMBL" id="KAG0551487.1"/>
    </source>
</evidence>
<dbReference type="AlphaFoldDB" id="A0A921V0T2"/>
<dbReference type="InterPro" id="IPR012677">
    <property type="entry name" value="Nucleotide-bd_a/b_plait_sf"/>
</dbReference>
<dbReference type="KEGG" id="sbi:8081113"/>
<dbReference type="Pfam" id="PF00076">
    <property type="entry name" value="RRM_1"/>
    <property type="match status" value="2"/>
</dbReference>
<dbReference type="CDD" id="cd12246">
    <property type="entry name" value="RRM1_U1A_like"/>
    <property type="match status" value="1"/>
</dbReference>
<dbReference type="OMA" id="VRMIPTK"/>
<evidence type="ECO:0000256" key="9">
    <source>
        <dbReference type="ARBA" id="ARBA00023274"/>
    </source>
</evidence>
<keyword evidence="7" id="KW-0508">mRNA splicing</keyword>
<name>A0A921V0T2_SORBI</name>
<evidence type="ECO:0000256" key="4">
    <source>
        <dbReference type="ARBA" id="ARBA00022728"/>
    </source>
</evidence>
<dbReference type="Gramene" id="EER92401">
    <property type="protein sequence ID" value="EER92401"/>
    <property type="gene ID" value="SORBI_3001G402300"/>
</dbReference>
<accession>A0A921V0T2</accession>
<dbReference type="GO" id="GO:0003723">
    <property type="term" value="F:RNA binding"/>
    <property type="evidence" value="ECO:0007669"/>
    <property type="project" value="UniProtKB-UniRule"/>
</dbReference>
<evidence type="ECO:0000256" key="8">
    <source>
        <dbReference type="ARBA" id="ARBA00023242"/>
    </source>
</evidence>
<dbReference type="FunFam" id="3.30.70.330:FF:000029">
    <property type="entry name" value="U2 small nuclear ribonucleoprotein B"/>
    <property type="match status" value="1"/>
</dbReference>
<dbReference type="GO" id="GO:0005681">
    <property type="term" value="C:spliceosomal complex"/>
    <property type="evidence" value="ECO:0007669"/>
    <property type="project" value="UniProtKB-KW"/>
</dbReference>
<evidence type="ECO:0000256" key="10">
    <source>
        <dbReference type="ARBA" id="ARBA00053846"/>
    </source>
</evidence>
<evidence type="ECO:0000256" key="6">
    <source>
        <dbReference type="ARBA" id="ARBA00022884"/>
    </source>
</evidence>
<evidence type="ECO:0000259" key="13">
    <source>
        <dbReference type="PROSITE" id="PS50102"/>
    </source>
</evidence>
<dbReference type="SUPFAM" id="SSF54928">
    <property type="entry name" value="RNA-binding domain, RBD"/>
    <property type="match status" value="1"/>
</dbReference>
<comment type="caution">
    <text evidence="14">The sequence shown here is derived from an EMBL/GenBank/DDBJ whole genome shotgun (WGS) entry which is preliminary data.</text>
</comment>
<evidence type="ECO:0000256" key="11">
    <source>
        <dbReference type="PROSITE-ProRule" id="PRU00176"/>
    </source>
</evidence>
<comment type="subcellular location">
    <subcellularLocation>
        <location evidence="1">Nucleus</location>
    </subcellularLocation>
</comment>
<comment type="function">
    <text evidence="10">Involved in nuclear pre-mRNA splicing.</text>
</comment>
<evidence type="ECO:0000256" key="3">
    <source>
        <dbReference type="ARBA" id="ARBA00022664"/>
    </source>
</evidence>
<dbReference type="GO" id="GO:0008380">
    <property type="term" value="P:RNA splicing"/>
    <property type="evidence" value="ECO:0007669"/>
    <property type="project" value="UniProtKB-KW"/>
</dbReference>
<proteinExistence type="inferred from homology"/>
<feature type="region of interest" description="Disordered" evidence="12">
    <location>
        <begin position="101"/>
        <end position="154"/>
    </location>
</feature>
<dbReference type="PROSITE" id="PS50102">
    <property type="entry name" value="RRM"/>
    <property type="match status" value="2"/>
</dbReference>
<gene>
    <name evidence="14" type="ORF">BDA96_01G428100</name>
</gene>
<keyword evidence="4" id="KW-0747">Spliceosome</keyword>